<dbReference type="SMART" id="SM00982">
    <property type="entry name" value="TRCF"/>
    <property type="match status" value="1"/>
</dbReference>
<comment type="similarity">
    <text evidence="11 13">In the C-terminal section; belongs to the helicase family. RecG subfamily.</text>
</comment>
<dbReference type="InterPro" id="IPR004576">
    <property type="entry name" value="Mfd"/>
</dbReference>
<keyword evidence="14" id="KW-0472">Membrane</keyword>
<gene>
    <name evidence="13" type="primary">mfd</name>
    <name evidence="17" type="ORF">EDD75_1590</name>
</gene>
<reference evidence="17 18" key="1">
    <citation type="submission" date="2018-11" db="EMBL/GenBank/DDBJ databases">
        <title>Genomic Encyclopedia of Type Strains, Phase IV (KMG-IV): sequencing the most valuable type-strain genomes for metagenomic binning, comparative biology and taxonomic classification.</title>
        <authorList>
            <person name="Goeker M."/>
        </authorList>
    </citation>
    <scope>NUCLEOTIDE SEQUENCE [LARGE SCALE GENOMIC DNA]</scope>
    <source>
        <strain evidence="17 18">DSM 102936</strain>
    </source>
</reference>
<proteinExistence type="inferred from homology"/>
<dbReference type="Pfam" id="PF17757">
    <property type="entry name" value="UvrB_inter"/>
    <property type="match status" value="1"/>
</dbReference>
<dbReference type="PROSITE" id="PS51194">
    <property type="entry name" value="HELICASE_CTER"/>
    <property type="match status" value="1"/>
</dbReference>
<dbReference type="PANTHER" id="PTHR47964">
    <property type="entry name" value="ATP-DEPENDENT DNA HELICASE HOMOLOG RECG, CHLOROPLASTIC"/>
    <property type="match status" value="1"/>
</dbReference>
<dbReference type="InterPro" id="IPR047112">
    <property type="entry name" value="RecG/Mfd"/>
</dbReference>
<dbReference type="AlphaFoldDB" id="A0A3N5AA45"/>
<evidence type="ECO:0000256" key="12">
    <source>
        <dbReference type="ARBA" id="ARBA00070128"/>
    </source>
</evidence>
<evidence type="ECO:0000259" key="15">
    <source>
        <dbReference type="PROSITE" id="PS51192"/>
    </source>
</evidence>
<keyword evidence="14" id="KW-0812">Transmembrane</keyword>
<dbReference type="Pfam" id="PF00270">
    <property type="entry name" value="DEAD"/>
    <property type="match status" value="1"/>
</dbReference>
<dbReference type="PANTHER" id="PTHR47964:SF1">
    <property type="entry name" value="ATP-DEPENDENT DNA HELICASE HOMOLOG RECG, CHLOROPLASTIC"/>
    <property type="match status" value="1"/>
</dbReference>
<dbReference type="FunFam" id="3.40.50.300:FF:000546">
    <property type="entry name" value="Transcription-repair-coupling factor"/>
    <property type="match status" value="1"/>
</dbReference>
<dbReference type="GO" id="GO:0003684">
    <property type="term" value="F:damaged DNA binding"/>
    <property type="evidence" value="ECO:0007669"/>
    <property type="project" value="InterPro"/>
</dbReference>
<dbReference type="InterPro" id="IPR037235">
    <property type="entry name" value="TRCF-like_C_D7"/>
</dbReference>
<organism evidence="17 18">
    <name type="scientific">Thermodesulfitimonas autotrophica</name>
    <dbReference type="NCBI Taxonomy" id="1894989"/>
    <lineage>
        <taxon>Bacteria</taxon>
        <taxon>Bacillati</taxon>
        <taxon>Bacillota</taxon>
        <taxon>Clostridia</taxon>
        <taxon>Thermoanaerobacterales</taxon>
        <taxon>Thermoanaerobacteraceae</taxon>
        <taxon>Thermodesulfitimonas</taxon>
    </lineage>
</organism>
<keyword evidence="5 13" id="KW-0378">Hydrolase</keyword>
<dbReference type="GO" id="GO:0006355">
    <property type="term" value="P:regulation of DNA-templated transcription"/>
    <property type="evidence" value="ECO:0007669"/>
    <property type="project" value="UniProtKB-UniRule"/>
</dbReference>
<dbReference type="EMBL" id="RKRE01000003">
    <property type="protein sequence ID" value="RPF42489.1"/>
    <property type="molecule type" value="Genomic_DNA"/>
</dbReference>
<keyword evidence="14" id="KW-1133">Transmembrane helix</keyword>
<dbReference type="GO" id="GO:0016787">
    <property type="term" value="F:hydrolase activity"/>
    <property type="evidence" value="ECO:0007669"/>
    <property type="project" value="UniProtKB-KW"/>
</dbReference>
<feature type="domain" description="Helicase ATP-binding" evidence="15">
    <location>
        <begin position="632"/>
        <end position="793"/>
    </location>
</feature>
<dbReference type="SMART" id="SM01058">
    <property type="entry name" value="CarD_TRCF"/>
    <property type="match status" value="1"/>
</dbReference>
<dbReference type="NCBIfam" id="TIGR00580">
    <property type="entry name" value="mfd"/>
    <property type="match status" value="1"/>
</dbReference>
<dbReference type="Gene3D" id="3.90.1150.50">
    <property type="entry name" value="Transcription-repair-coupling factor, D7 domain"/>
    <property type="match status" value="1"/>
</dbReference>
<evidence type="ECO:0000256" key="10">
    <source>
        <dbReference type="ARBA" id="ARBA00061104"/>
    </source>
</evidence>
<dbReference type="EC" id="3.6.4.-" evidence="13"/>
<evidence type="ECO:0000256" key="9">
    <source>
        <dbReference type="ARBA" id="ARBA00023204"/>
    </source>
</evidence>
<dbReference type="HAMAP" id="MF_00969">
    <property type="entry name" value="TRCF"/>
    <property type="match status" value="1"/>
</dbReference>
<evidence type="ECO:0000256" key="2">
    <source>
        <dbReference type="ARBA" id="ARBA00022490"/>
    </source>
</evidence>
<protein>
    <recommendedName>
        <fullName evidence="12 13">Transcription-repair-coupling factor</fullName>
        <shortName evidence="13">TRCF</shortName>
        <ecNumber evidence="13">3.6.4.-</ecNumber>
    </recommendedName>
</protein>
<comment type="caution">
    <text evidence="17">The sequence shown here is derived from an EMBL/GenBank/DDBJ whole genome shotgun (WGS) entry which is preliminary data.</text>
</comment>
<evidence type="ECO:0000256" key="13">
    <source>
        <dbReference type="HAMAP-Rule" id="MF_00969"/>
    </source>
</evidence>
<keyword evidence="3 13" id="KW-0547">Nucleotide-binding</keyword>
<comment type="function">
    <text evidence="13">Couples transcription and DNA repair by recognizing RNA polymerase (RNAP) stalled at DNA lesions. Mediates ATP-dependent release of RNAP and its truncated transcript from the DNA, and recruitment of nucleotide excision repair machinery to the damaged site.</text>
</comment>
<dbReference type="SUPFAM" id="SSF143517">
    <property type="entry name" value="TRCF domain-like"/>
    <property type="match status" value="1"/>
</dbReference>
<evidence type="ECO:0000256" key="1">
    <source>
        <dbReference type="ARBA" id="ARBA00004496"/>
    </source>
</evidence>
<evidence type="ECO:0000259" key="16">
    <source>
        <dbReference type="PROSITE" id="PS51194"/>
    </source>
</evidence>
<sequence length="1156" mass="127814">MRALLEIWAETPVIRQVKEAIQAGASRAVYGLSGTGQSFFIAGLVFGERLPALVVTPNDEAALKLHADLRQLLGEEVFVFLPWEAMAEKALPGAFIPRQRLMSLAALVCGGGVVVASAAALLRGLVPPAVFRAACRVLTRGDTLGPEELLRHLAATGYEPAAVVEVPGKFARRGGIVDFYPPGAPAPVRAEFFGDIIDSLRYFDPATQRSREKIARVTVGPATEGIYSPAAFETAVARLQKDYADFAPRLKSPQAAARLGNWVEETLAALRAGHYPPRGETLLPYFYERPAQLLDYLAPEGLCLVVEADKCAVAAGEAEREISQFIAGLEATGAMLPRQREIYLSWAEVAQKLGRRPVASLSFLPEKTPFGSGGKEISVVTKTAPNFLGRIDALAEEIREWRRENRVIIIMRKPEQAHQVVTDLRAREIFARYAAGVEKLAPGEVLVTTGGLSEGVIFPAGRVVLLTAAEVFGRRRLGLKTSMQAQEVSEQPQLRPGDYVVHPEHGIGLYKGLTMLTVEGVTREYALIQYAGEDRLYIPADQVGILQHYLGGEGAAPRLSRLGGGEWKRAKSRALQAAREVAGDLLSLYAARETAKGYAFSPDTPWQREFEDAFPYEETPDQLKAIAEVKADMEKPRPMDRLLCGDVGYGKTEVALRAAFKAVMDQKQVAVLVPTTILAQQHYQTFRERFAPYPVTVAWLCRFQTPAEQRAVIRGLKSGTIDIVIGTHRLLQNDVGFADLGLLIIDEEQRFGVVQKEKLKLLRREVDVLTMTATPIPRTLYMSLTGIRDTSILSTPPPDRLPVETYVMEENPVLIREAIRRELVRGGQVYFVYNRVVGLAEVADWVRDLVPEARVVAAHGQMPEEKLERVMLDFIARKYDVLVATTIIENGLDIGNVNTLIVKDADQLGLAQLYQLKGRVGRTNRLAYAYFLYQRDKLVNEGARQRLQAIRDFTDLGAGFKIAKRDLEIRGAGNILGVEQHGHIQAVGFELYCRLLREAIQELRGEKVVTPVETVVELPISAYLPEGYVPDYHKMEVYRSIADAATPAAVAAVAASLRDRYGPLPPPLENLLSVALLRVHGRRLRVRLVTRQGQLYRIVFASGYTLKAERLGMIARKYGARFHQQGEEFTILLPATERQESSASLKKLTEFLVELG</sequence>
<dbReference type="GO" id="GO:0000716">
    <property type="term" value="P:transcription-coupled nucleotide-excision repair, DNA damage recognition"/>
    <property type="evidence" value="ECO:0007669"/>
    <property type="project" value="UniProtKB-UniRule"/>
</dbReference>
<dbReference type="Proteomes" id="UP000282654">
    <property type="component" value="Unassembled WGS sequence"/>
</dbReference>
<evidence type="ECO:0000256" key="11">
    <source>
        <dbReference type="ARBA" id="ARBA00061399"/>
    </source>
</evidence>
<feature type="transmembrane region" description="Helical" evidence="14">
    <location>
        <begin position="104"/>
        <end position="126"/>
    </location>
</feature>
<dbReference type="InterPro" id="IPR041471">
    <property type="entry name" value="UvrB_inter"/>
</dbReference>
<keyword evidence="6" id="KW-0347">Helicase</keyword>
<evidence type="ECO:0000313" key="17">
    <source>
        <dbReference type="EMBL" id="RPF42489.1"/>
    </source>
</evidence>
<accession>A0A3N5AA45</accession>
<dbReference type="InterPro" id="IPR003711">
    <property type="entry name" value="CarD-like/TRCF_RID"/>
</dbReference>
<dbReference type="SUPFAM" id="SSF52540">
    <property type="entry name" value="P-loop containing nucleoside triphosphate hydrolases"/>
    <property type="match status" value="4"/>
</dbReference>
<dbReference type="Gene3D" id="3.40.50.300">
    <property type="entry name" value="P-loop containing nucleotide triphosphate hydrolases"/>
    <property type="match status" value="2"/>
</dbReference>
<dbReference type="Pfam" id="PF00271">
    <property type="entry name" value="Helicase_C"/>
    <property type="match status" value="1"/>
</dbReference>
<dbReference type="InterPro" id="IPR011545">
    <property type="entry name" value="DEAD/DEAH_box_helicase_dom"/>
</dbReference>
<keyword evidence="8 13" id="KW-0238">DNA-binding</keyword>
<dbReference type="Gene3D" id="2.40.10.170">
    <property type="match status" value="1"/>
</dbReference>
<evidence type="ECO:0000256" key="7">
    <source>
        <dbReference type="ARBA" id="ARBA00022840"/>
    </source>
</evidence>
<evidence type="ECO:0000256" key="14">
    <source>
        <dbReference type="SAM" id="Phobius"/>
    </source>
</evidence>
<dbReference type="InterPro" id="IPR027417">
    <property type="entry name" value="P-loop_NTPase"/>
</dbReference>
<evidence type="ECO:0000256" key="4">
    <source>
        <dbReference type="ARBA" id="ARBA00022763"/>
    </source>
</evidence>
<keyword evidence="18" id="KW-1185">Reference proteome</keyword>
<evidence type="ECO:0000256" key="8">
    <source>
        <dbReference type="ARBA" id="ARBA00023125"/>
    </source>
</evidence>
<dbReference type="InterPro" id="IPR036101">
    <property type="entry name" value="CarD-like/TRCF_RID_sf"/>
</dbReference>
<dbReference type="SUPFAM" id="SSF141259">
    <property type="entry name" value="CarD-like"/>
    <property type="match status" value="1"/>
</dbReference>
<evidence type="ECO:0000256" key="3">
    <source>
        <dbReference type="ARBA" id="ARBA00022741"/>
    </source>
</evidence>
<keyword evidence="7 13" id="KW-0067">ATP-binding</keyword>
<dbReference type="RefSeq" id="WP_123930666.1">
    <property type="nucleotide sequence ID" value="NZ_RKRE01000003.1"/>
</dbReference>
<dbReference type="InterPro" id="IPR001650">
    <property type="entry name" value="Helicase_C-like"/>
</dbReference>
<evidence type="ECO:0000256" key="6">
    <source>
        <dbReference type="ARBA" id="ARBA00022806"/>
    </source>
</evidence>
<evidence type="ECO:0000313" key="18">
    <source>
        <dbReference type="Proteomes" id="UP000282654"/>
    </source>
</evidence>
<dbReference type="Pfam" id="PF02559">
    <property type="entry name" value="CarD_TRCF_RID"/>
    <property type="match status" value="1"/>
</dbReference>
<comment type="subcellular location">
    <subcellularLocation>
        <location evidence="1 13">Cytoplasm</location>
    </subcellularLocation>
</comment>
<dbReference type="GO" id="GO:0005737">
    <property type="term" value="C:cytoplasm"/>
    <property type="evidence" value="ECO:0007669"/>
    <property type="project" value="UniProtKB-SubCell"/>
</dbReference>
<dbReference type="CDD" id="cd17991">
    <property type="entry name" value="DEXHc_TRCF"/>
    <property type="match status" value="1"/>
</dbReference>
<keyword evidence="4 13" id="KW-0227">DNA damage</keyword>
<keyword evidence="2 13" id="KW-0963">Cytoplasm</keyword>
<dbReference type="Gene3D" id="3.30.2060.10">
    <property type="entry name" value="Penicillin-binding protein 1b domain"/>
    <property type="match status" value="1"/>
</dbReference>
<comment type="similarity">
    <text evidence="10 13">In the N-terminal section; belongs to the UvrB family.</text>
</comment>
<dbReference type="InterPro" id="IPR005118">
    <property type="entry name" value="TRCF_C"/>
</dbReference>
<dbReference type="OrthoDB" id="9804325at2"/>
<dbReference type="GO" id="GO:0003678">
    <property type="term" value="F:DNA helicase activity"/>
    <property type="evidence" value="ECO:0007669"/>
    <property type="project" value="TreeGrafter"/>
</dbReference>
<dbReference type="GO" id="GO:0005524">
    <property type="term" value="F:ATP binding"/>
    <property type="evidence" value="ECO:0007669"/>
    <property type="project" value="UniProtKB-UniRule"/>
</dbReference>
<dbReference type="SMART" id="SM00490">
    <property type="entry name" value="HELICc"/>
    <property type="match status" value="1"/>
</dbReference>
<evidence type="ECO:0000256" key="5">
    <source>
        <dbReference type="ARBA" id="ARBA00022801"/>
    </source>
</evidence>
<dbReference type="Gene3D" id="3.40.50.11180">
    <property type="match status" value="1"/>
</dbReference>
<feature type="domain" description="Helicase C-terminal" evidence="16">
    <location>
        <begin position="814"/>
        <end position="968"/>
    </location>
</feature>
<keyword evidence="9 13" id="KW-0234">DNA repair</keyword>
<dbReference type="PROSITE" id="PS51192">
    <property type="entry name" value="HELICASE_ATP_BIND_1"/>
    <property type="match status" value="1"/>
</dbReference>
<dbReference type="InterPro" id="IPR014001">
    <property type="entry name" value="Helicase_ATP-bd"/>
</dbReference>
<dbReference type="Pfam" id="PF03461">
    <property type="entry name" value="TRCF"/>
    <property type="match status" value="1"/>
</dbReference>
<dbReference type="SMART" id="SM00487">
    <property type="entry name" value="DEXDc"/>
    <property type="match status" value="1"/>
</dbReference>
<name>A0A3N5AA45_9THEO</name>